<keyword evidence="1" id="KW-0378">Hydrolase</keyword>
<sequence length="156" mass="16721">MILIGYGNPGRGDDGLGPAFSQRLAGRALSELEIDTDYQLVAEHALTISGHEVVVFADAEIEGENPFSFQEIAAGAPEVLGSHSLKPQTVLALCETLYGAKPRAYVLGISGHEFGEVKEGLSEKALKNLDDAEAFFLDWLSERTCTNGVVPDRVDS</sequence>
<dbReference type="GO" id="GO:0008233">
    <property type="term" value="F:peptidase activity"/>
    <property type="evidence" value="ECO:0007669"/>
    <property type="project" value="UniProtKB-KW"/>
</dbReference>
<keyword evidence="1" id="KW-0645">Protease</keyword>
<accession>A0ABY8F615</accession>
<name>A0ABY8F615_9HYPH</name>
<dbReference type="Proteomes" id="UP001209803">
    <property type="component" value="Chromosome"/>
</dbReference>
<evidence type="ECO:0000313" key="2">
    <source>
        <dbReference type="Proteomes" id="UP001209803"/>
    </source>
</evidence>
<keyword evidence="2" id="KW-1185">Reference proteome</keyword>
<dbReference type="PANTHER" id="PTHR30302">
    <property type="entry name" value="HYDROGENASE 1 MATURATION PROTEASE"/>
    <property type="match status" value="1"/>
</dbReference>
<dbReference type="RefSeq" id="WP_152500100.1">
    <property type="nucleotide sequence ID" value="NZ_CP120863.1"/>
</dbReference>
<dbReference type="NCBIfam" id="TIGR00072">
    <property type="entry name" value="hydrog_prot"/>
    <property type="match status" value="1"/>
</dbReference>
<dbReference type="CDD" id="cd06066">
    <property type="entry name" value="H2MP_NAD-link-bidir"/>
    <property type="match status" value="1"/>
</dbReference>
<reference evidence="1 2" key="1">
    <citation type="submission" date="2023-03" db="EMBL/GenBank/DDBJ databases">
        <title>Roseibium porphyridii sp. nov. and Roseibium rhodosorbium sp. nov. isolated from marine algae, Porphyridium cruentum and Rhodosorus marinus, respectively.</title>
        <authorList>
            <person name="Lee M.W."/>
            <person name="Choi B.J."/>
            <person name="Lee J.K."/>
            <person name="Choi D.G."/>
            <person name="Baek J.H."/>
            <person name="Bayburt H."/>
            <person name="Kim J.M."/>
            <person name="Han D.M."/>
            <person name="Kim K.H."/>
            <person name="Jeon C.O."/>
        </authorList>
    </citation>
    <scope>NUCLEOTIDE SEQUENCE [LARGE SCALE GENOMIC DNA]</scope>
    <source>
        <strain evidence="1 2">KMA01</strain>
    </source>
</reference>
<dbReference type="Gene3D" id="3.40.50.1450">
    <property type="entry name" value="HybD-like"/>
    <property type="match status" value="1"/>
</dbReference>
<dbReference type="SUPFAM" id="SSF53163">
    <property type="entry name" value="HybD-like"/>
    <property type="match status" value="1"/>
</dbReference>
<dbReference type="PANTHER" id="PTHR30302:SF5">
    <property type="entry name" value="SLR1876 PROTEIN"/>
    <property type="match status" value="1"/>
</dbReference>
<proteinExistence type="predicted"/>
<dbReference type="EMBL" id="CP120863">
    <property type="protein sequence ID" value="WFE90926.1"/>
    <property type="molecule type" value="Genomic_DNA"/>
</dbReference>
<evidence type="ECO:0000313" key="1">
    <source>
        <dbReference type="EMBL" id="WFE90926.1"/>
    </source>
</evidence>
<dbReference type="GO" id="GO:0006508">
    <property type="term" value="P:proteolysis"/>
    <property type="evidence" value="ECO:0007669"/>
    <property type="project" value="UniProtKB-KW"/>
</dbReference>
<protein>
    <submittedName>
        <fullName evidence="1">Hydrogenase maturation protease</fullName>
    </submittedName>
</protein>
<organism evidence="1 2">
    <name type="scientific">Roseibium porphyridii</name>
    <dbReference type="NCBI Taxonomy" id="2866279"/>
    <lineage>
        <taxon>Bacteria</taxon>
        <taxon>Pseudomonadati</taxon>
        <taxon>Pseudomonadota</taxon>
        <taxon>Alphaproteobacteria</taxon>
        <taxon>Hyphomicrobiales</taxon>
        <taxon>Stappiaceae</taxon>
        <taxon>Roseibium</taxon>
    </lineage>
</organism>
<dbReference type="InterPro" id="IPR023430">
    <property type="entry name" value="Pept_HybD-like_dom_sf"/>
</dbReference>
<dbReference type="InterPro" id="IPR000671">
    <property type="entry name" value="Peptidase_A31"/>
</dbReference>
<gene>
    <name evidence="1" type="ORF">K1718_06145</name>
</gene>